<comment type="caution">
    <text evidence="1">The sequence shown here is derived from an EMBL/GenBank/DDBJ whole genome shotgun (WGS) entry which is preliminary data.</text>
</comment>
<proteinExistence type="predicted"/>
<name>A0A9P7BNZ8_RHIOR</name>
<keyword evidence="2" id="KW-1185">Reference proteome</keyword>
<dbReference type="Proteomes" id="UP000716291">
    <property type="component" value="Unassembled WGS sequence"/>
</dbReference>
<protein>
    <submittedName>
        <fullName evidence="1">Uncharacterized protein</fullName>
    </submittedName>
</protein>
<evidence type="ECO:0000313" key="1">
    <source>
        <dbReference type="EMBL" id="KAG1303746.1"/>
    </source>
</evidence>
<dbReference type="EMBL" id="JAANQT010001871">
    <property type="protein sequence ID" value="KAG1303746.1"/>
    <property type="molecule type" value="Genomic_DNA"/>
</dbReference>
<accession>A0A9P7BNZ8</accession>
<dbReference type="AlphaFoldDB" id="A0A9P7BNZ8"/>
<sequence>MPKFRNISTIDFLLVTIDLKYNASRPAVQYVPHCDHSAVSINLLFGTQQSGPGIWRRNPYLVQDLSFRKELKSFCDAVSRYIPDLDAPSQWDHFKIVLKGFIQAFSHKLHAKHRRKEAYLQRQRCKLLRH</sequence>
<evidence type="ECO:0000313" key="2">
    <source>
        <dbReference type="Proteomes" id="UP000716291"/>
    </source>
</evidence>
<gene>
    <name evidence="1" type="ORF">G6F64_009811</name>
</gene>
<dbReference type="OrthoDB" id="2215783at2759"/>
<organism evidence="1 2">
    <name type="scientific">Rhizopus oryzae</name>
    <name type="common">Mucormycosis agent</name>
    <name type="synonym">Rhizopus arrhizus var. delemar</name>
    <dbReference type="NCBI Taxonomy" id="64495"/>
    <lineage>
        <taxon>Eukaryota</taxon>
        <taxon>Fungi</taxon>
        <taxon>Fungi incertae sedis</taxon>
        <taxon>Mucoromycota</taxon>
        <taxon>Mucoromycotina</taxon>
        <taxon>Mucoromycetes</taxon>
        <taxon>Mucorales</taxon>
        <taxon>Mucorineae</taxon>
        <taxon>Rhizopodaceae</taxon>
        <taxon>Rhizopus</taxon>
    </lineage>
</organism>
<reference evidence="1" key="1">
    <citation type="journal article" date="2020" name="Microb. Genom.">
        <title>Genetic diversity of clinical and environmental Mucorales isolates obtained from an investigation of mucormycosis cases among solid organ transplant recipients.</title>
        <authorList>
            <person name="Nguyen M.H."/>
            <person name="Kaul D."/>
            <person name="Muto C."/>
            <person name="Cheng S.J."/>
            <person name="Richter R.A."/>
            <person name="Bruno V.M."/>
            <person name="Liu G."/>
            <person name="Beyhan S."/>
            <person name="Sundermann A.J."/>
            <person name="Mounaud S."/>
            <person name="Pasculle A.W."/>
            <person name="Nierman W.C."/>
            <person name="Driscoll E."/>
            <person name="Cumbie R."/>
            <person name="Clancy C.J."/>
            <person name="Dupont C.L."/>
        </authorList>
    </citation>
    <scope>NUCLEOTIDE SEQUENCE</scope>
    <source>
        <strain evidence="1">GL11</strain>
    </source>
</reference>